<keyword evidence="4" id="KW-1185">Reference proteome</keyword>
<dbReference type="Proteomes" id="UP000298061">
    <property type="component" value="Unassembled WGS sequence"/>
</dbReference>
<gene>
    <name evidence="3" type="ORF">EWM64_g8633</name>
</gene>
<organism evidence="3 4">
    <name type="scientific">Hericium alpestre</name>
    <dbReference type="NCBI Taxonomy" id="135208"/>
    <lineage>
        <taxon>Eukaryota</taxon>
        <taxon>Fungi</taxon>
        <taxon>Dikarya</taxon>
        <taxon>Basidiomycota</taxon>
        <taxon>Agaricomycotina</taxon>
        <taxon>Agaricomycetes</taxon>
        <taxon>Russulales</taxon>
        <taxon>Hericiaceae</taxon>
        <taxon>Hericium</taxon>
    </lineage>
</organism>
<proteinExistence type="predicted"/>
<evidence type="ECO:0000256" key="1">
    <source>
        <dbReference type="SAM" id="MobiDB-lite"/>
    </source>
</evidence>
<name>A0A4Y9ZM99_9AGAM</name>
<dbReference type="EMBL" id="SFCI01001600">
    <property type="protein sequence ID" value="TFY75380.1"/>
    <property type="molecule type" value="Genomic_DNA"/>
</dbReference>
<evidence type="ECO:0000313" key="4">
    <source>
        <dbReference type="Proteomes" id="UP000298061"/>
    </source>
</evidence>
<feature type="non-terminal residue" evidence="3">
    <location>
        <position position="163"/>
    </location>
</feature>
<feature type="signal peptide" evidence="2">
    <location>
        <begin position="1"/>
        <end position="16"/>
    </location>
</feature>
<sequence>MMLSFILTALAMPVEQARRVPAHFRLVGLMFRLSVALALGTLLLFKATLSTRGWTAAVEAVLAFLKSLLPYPLIGWSSRPVGPIPTIVLSDEEGEDVPPAYAEFAAHQELQEPIDEIDEASDRLSPMSWIPTSRPPTGASDKRPAAPPYEAPRHPFLRLHLTA</sequence>
<accession>A0A4Y9ZM99</accession>
<evidence type="ECO:0000313" key="3">
    <source>
        <dbReference type="EMBL" id="TFY75380.1"/>
    </source>
</evidence>
<reference evidence="3 4" key="1">
    <citation type="submission" date="2019-02" db="EMBL/GenBank/DDBJ databases">
        <title>Genome sequencing of the rare red list fungi Hericium alpestre (H. flagellum).</title>
        <authorList>
            <person name="Buettner E."/>
            <person name="Kellner H."/>
        </authorList>
    </citation>
    <scope>NUCLEOTIDE SEQUENCE [LARGE SCALE GENOMIC DNA]</scope>
    <source>
        <strain evidence="3 4">DSM 108284</strain>
    </source>
</reference>
<feature type="chain" id="PRO_5021477992" evidence="2">
    <location>
        <begin position="17"/>
        <end position="163"/>
    </location>
</feature>
<keyword evidence="2" id="KW-0732">Signal</keyword>
<feature type="region of interest" description="Disordered" evidence="1">
    <location>
        <begin position="121"/>
        <end position="155"/>
    </location>
</feature>
<protein>
    <submittedName>
        <fullName evidence="3">Uncharacterized protein</fullName>
    </submittedName>
</protein>
<evidence type="ECO:0000256" key="2">
    <source>
        <dbReference type="SAM" id="SignalP"/>
    </source>
</evidence>
<comment type="caution">
    <text evidence="3">The sequence shown here is derived from an EMBL/GenBank/DDBJ whole genome shotgun (WGS) entry which is preliminary data.</text>
</comment>
<dbReference type="AlphaFoldDB" id="A0A4Y9ZM99"/>